<feature type="domain" description="L,D-TPase catalytic" evidence="9">
    <location>
        <begin position="94"/>
        <end position="202"/>
    </location>
</feature>
<evidence type="ECO:0000256" key="8">
    <source>
        <dbReference type="SAM" id="SignalP"/>
    </source>
</evidence>
<dbReference type="GO" id="GO:0071555">
    <property type="term" value="P:cell wall organization"/>
    <property type="evidence" value="ECO:0007669"/>
    <property type="project" value="UniProtKB-UniRule"/>
</dbReference>
<dbReference type="EMBL" id="QFQI01000012">
    <property type="protein sequence ID" value="PZQ58931.1"/>
    <property type="molecule type" value="Genomic_DNA"/>
</dbReference>
<comment type="similarity">
    <text evidence="2">Belongs to the YkuD family.</text>
</comment>
<evidence type="ECO:0000256" key="3">
    <source>
        <dbReference type="ARBA" id="ARBA00022679"/>
    </source>
</evidence>
<evidence type="ECO:0000256" key="4">
    <source>
        <dbReference type="ARBA" id="ARBA00022960"/>
    </source>
</evidence>
<sequence>MPGSRAGRRASRVATLVLAATLLVPVTAARASVTTATTVGSYGTRLRYPAGRQPWLPLADGQRLQVRSLLNIKRPMRFGDYVWNDLGIPVDGPVRVRVDLARQMLSVFRDGHEVGTAVILYGTDNKPTPTGNFPILARARQHRSSLYDAAMPYMLRLTHDGVAIHASSVRRGAATHGCIGVPLEFARLLFDQVARGDLVTIVSR</sequence>
<evidence type="ECO:0000256" key="6">
    <source>
        <dbReference type="ARBA" id="ARBA00023316"/>
    </source>
</evidence>
<evidence type="ECO:0000256" key="1">
    <source>
        <dbReference type="ARBA" id="ARBA00004752"/>
    </source>
</evidence>
<evidence type="ECO:0000313" key="10">
    <source>
        <dbReference type="EMBL" id="PZQ58931.1"/>
    </source>
</evidence>
<dbReference type="InterPro" id="IPR005490">
    <property type="entry name" value="LD_TPept_cat_dom"/>
</dbReference>
<accession>A0A2W5NZF7</accession>
<dbReference type="Proteomes" id="UP000249229">
    <property type="component" value="Unassembled WGS sequence"/>
</dbReference>
<organism evidence="10 11">
    <name type="scientific">Sphingomonas taxi</name>
    <dbReference type="NCBI Taxonomy" id="1549858"/>
    <lineage>
        <taxon>Bacteria</taxon>
        <taxon>Pseudomonadati</taxon>
        <taxon>Pseudomonadota</taxon>
        <taxon>Alphaproteobacteria</taxon>
        <taxon>Sphingomonadales</taxon>
        <taxon>Sphingomonadaceae</taxon>
        <taxon>Sphingomonas</taxon>
    </lineage>
</organism>
<feature type="chain" id="PRO_5015900161" evidence="8">
    <location>
        <begin position="32"/>
        <end position="204"/>
    </location>
</feature>
<dbReference type="PANTHER" id="PTHR30582:SF2">
    <property type="entry name" value="L,D-TRANSPEPTIDASE YCIB-RELATED"/>
    <property type="match status" value="1"/>
</dbReference>
<proteinExistence type="inferred from homology"/>
<evidence type="ECO:0000256" key="7">
    <source>
        <dbReference type="PROSITE-ProRule" id="PRU01373"/>
    </source>
</evidence>
<evidence type="ECO:0000313" key="11">
    <source>
        <dbReference type="Proteomes" id="UP000249229"/>
    </source>
</evidence>
<dbReference type="PROSITE" id="PS52029">
    <property type="entry name" value="LD_TPASE"/>
    <property type="match status" value="1"/>
</dbReference>
<feature type="active site" description="Nucleophile" evidence="7">
    <location>
        <position position="178"/>
    </location>
</feature>
<evidence type="ECO:0000256" key="2">
    <source>
        <dbReference type="ARBA" id="ARBA00005992"/>
    </source>
</evidence>
<feature type="active site" description="Proton donor/acceptor" evidence="7">
    <location>
        <position position="165"/>
    </location>
</feature>
<keyword evidence="4 7" id="KW-0133">Cell shape</keyword>
<keyword evidence="3" id="KW-0808">Transferase</keyword>
<dbReference type="CDD" id="cd16913">
    <property type="entry name" value="YkuD_like"/>
    <property type="match status" value="1"/>
</dbReference>
<dbReference type="InterPro" id="IPR050979">
    <property type="entry name" value="LD-transpeptidase"/>
</dbReference>
<dbReference type="GO" id="GO:0008360">
    <property type="term" value="P:regulation of cell shape"/>
    <property type="evidence" value="ECO:0007669"/>
    <property type="project" value="UniProtKB-UniRule"/>
</dbReference>
<dbReference type="Pfam" id="PF03734">
    <property type="entry name" value="YkuD"/>
    <property type="match status" value="1"/>
</dbReference>
<feature type="signal peptide" evidence="8">
    <location>
        <begin position="1"/>
        <end position="31"/>
    </location>
</feature>
<protein>
    <submittedName>
        <fullName evidence="10">L,D-transpeptidase</fullName>
    </submittedName>
</protein>
<comment type="pathway">
    <text evidence="1 7">Cell wall biogenesis; peptidoglycan biosynthesis.</text>
</comment>
<dbReference type="UniPathway" id="UPA00219"/>
<keyword evidence="5 7" id="KW-0573">Peptidoglycan synthesis</keyword>
<dbReference type="GO" id="GO:0018104">
    <property type="term" value="P:peptidoglycan-protein cross-linking"/>
    <property type="evidence" value="ECO:0007669"/>
    <property type="project" value="TreeGrafter"/>
</dbReference>
<dbReference type="GO" id="GO:0071972">
    <property type="term" value="F:peptidoglycan L,D-transpeptidase activity"/>
    <property type="evidence" value="ECO:0007669"/>
    <property type="project" value="TreeGrafter"/>
</dbReference>
<dbReference type="Gene3D" id="2.40.440.10">
    <property type="entry name" value="L,D-transpeptidase catalytic domain-like"/>
    <property type="match status" value="1"/>
</dbReference>
<dbReference type="AlphaFoldDB" id="A0A2W5NZF7"/>
<dbReference type="GO" id="GO:0005576">
    <property type="term" value="C:extracellular region"/>
    <property type="evidence" value="ECO:0007669"/>
    <property type="project" value="TreeGrafter"/>
</dbReference>
<keyword evidence="6 7" id="KW-0961">Cell wall biogenesis/degradation</keyword>
<evidence type="ECO:0000256" key="5">
    <source>
        <dbReference type="ARBA" id="ARBA00022984"/>
    </source>
</evidence>
<keyword evidence="8" id="KW-0732">Signal</keyword>
<name>A0A2W5NZF7_9SPHN</name>
<dbReference type="PANTHER" id="PTHR30582">
    <property type="entry name" value="L,D-TRANSPEPTIDASE"/>
    <property type="match status" value="1"/>
</dbReference>
<evidence type="ECO:0000259" key="9">
    <source>
        <dbReference type="PROSITE" id="PS52029"/>
    </source>
</evidence>
<gene>
    <name evidence="10" type="ORF">DI544_12920</name>
</gene>
<dbReference type="GO" id="GO:0016740">
    <property type="term" value="F:transferase activity"/>
    <property type="evidence" value="ECO:0007669"/>
    <property type="project" value="UniProtKB-KW"/>
</dbReference>
<dbReference type="SUPFAM" id="SSF141523">
    <property type="entry name" value="L,D-transpeptidase catalytic domain-like"/>
    <property type="match status" value="1"/>
</dbReference>
<comment type="caution">
    <text evidence="10">The sequence shown here is derived from an EMBL/GenBank/DDBJ whole genome shotgun (WGS) entry which is preliminary data.</text>
</comment>
<dbReference type="InterPro" id="IPR038063">
    <property type="entry name" value="Transpep_catalytic_dom"/>
</dbReference>
<reference evidence="10 11" key="1">
    <citation type="submission" date="2017-08" db="EMBL/GenBank/DDBJ databases">
        <title>Infants hospitalized years apart are colonized by the same room-sourced microbial strains.</title>
        <authorList>
            <person name="Brooks B."/>
            <person name="Olm M.R."/>
            <person name="Firek B.A."/>
            <person name="Baker R."/>
            <person name="Thomas B.C."/>
            <person name="Morowitz M.J."/>
            <person name="Banfield J.F."/>
        </authorList>
    </citation>
    <scope>NUCLEOTIDE SEQUENCE [LARGE SCALE GENOMIC DNA]</scope>
    <source>
        <strain evidence="10">S2_005_001_R1_22</strain>
    </source>
</reference>